<dbReference type="EMBL" id="LC625835">
    <property type="protein sequence ID" value="BCU03541.1"/>
    <property type="molecule type" value="Genomic_DNA"/>
</dbReference>
<sequence length="123" mass="13256">MAAPKIVYNLTGRPLRARRLAGSHERPKESSWPLFSVWPCDPTDGSTSQESTPVDADRSASVDVDRFDCAVVIGPGDWHDAARCIGCGIHLGDANARQYCAKTHCPFALPPDAEPPSARTPTL</sequence>
<accession>A0A811BSZ7</accession>
<name>A0A811BSZ7_9VIRU</name>
<organism evidence="1 2">
    <name type="scientific">Pandoravirus japonicus</name>
    <dbReference type="NCBI Taxonomy" id="2823154"/>
    <lineage>
        <taxon>Viruses</taxon>
        <taxon>Pandoravirus</taxon>
    </lineage>
</organism>
<proteinExistence type="predicted"/>
<reference evidence="1" key="1">
    <citation type="submission" date="2021-04" db="EMBL/GenBank/DDBJ databases">
        <title>Draft Genome Sequence of Pandoravirus japonicus, Isolated from the Sabaishi River of Niigata, Japan.</title>
        <authorList>
            <person name="Hosokawa N."/>
            <person name="Takahashi H."/>
            <person name="Aoki K."/>
            <person name="Takemura M."/>
        </authorList>
    </citation>
    <scope>NUCLEOTIDE SEQUENCE</scope>
</reference>
<dbReference type="Proteomes" id="UP001253637">
    <property type="component" value="Segment"/>
</dbReference>
<evidence type="ECO:0000313" key="2">
    <source>
        <dbReference type="Proteomes" id="UP001253637"/>
    </source>
</evidence>
<evidence type="ECO:0000313" key="1">
    <source>
        <dbReference type="EMBL" id="BCU03541.1"/>
    </source>
</evidence>
<protein>
    <submittedName>
        <fullName evidence="1">Uncharacterized protein</fullName>
    </submittedName>
</protein>